<dbReference type="CDD" id="cd04586">
    <property type="entry name" value="CBS_pair_BON_assoc"/>
    <property type="match status" value="1"/>
</dbReference>
<proteinExistence type="predicted"/>
<dbReference type="InterPro" id="IPR007055">
    <property type="entry name" value="BON_dom"/>
</dbReference>
<dbReference type="PROSITE" id="PS50914">
    <property type="entry name" value="BON"/>
    <property type="match status" value="1"/>
</dbReference>
<reference evidence="5 6" key="1">
    <citation type="submission" date="2021-01" db="EMBL/GenBank/DDBJ databases">
        <title>Belnapia mucosa sp. nov. and Belnapia arida sp. nov., isolated from the Tabernas Desert (Almeria, Spain).</title>
        <authorList>
            <person name="Molina-Menor E."/>
            <person name="Vidal-Verdu A."/>
            <person name="Calonge A."/>
            <person name="Satari L."/>
            <person name="Pereto Magraner J."/>
            <person name="Porcar Miralles M."/>
        </authorList>
    </citation>
    <scope>NUCLEOTIDE SEQUENCE [LARGE SCALE GENOMIC DNA]</scope>
    <source>
        <strain evidence="5 6">T6</strain>
    </source>
</reference>
<dbReference type="InterPro" id="IPR051257">
    <property type="entry name" value="Diverse_CBS-Domain"/>
</dbReference>
<dbReference type="SUPFAM" id="SSF54631">
    <property type="entry name" value="CBS-domain pair"/>
    <property type="match status" value="1"/>
</dbReference>
<sequence length="231" mass="24979">MKARDLMTTGLVVVPPEMAVAGVAQLLASRGISAVPVTNAEGKLLGLITEGDLIRRLAEEKRGPLGWFLALFGDSRKLADRFAKAHGAKAEDVMTRDLVTVDEDASAEDIARLMERHQIRRVPVLSNGKLAGIVSRADLLHAVLAPSGAAPAAEVTDAAILRKISAAMQEQPWVNAFYVYPDVQEGKVTFYGFHRSPEVQRGLDVLAREVPGVTAVEDKTEPMPFFLRASI</sequence>
<evidence type="ECO:0000259" key="3">
    <source>
        <dbReference type="PROSITE" id="PS50914"/>
    </source>
</evidence>
<protein>
    <submittedName>
        <fullName evidence="5">CBS domain-containing protein</fullName>
    </submittedName>
</protein>
<evidence type="ECO:0000313" key="5">
    <source>
        <dbReference type="EMBL" id="MBL6455029.1"/>
    </source>
</evidence>
<keyword evidence="6" id="KW-1185">Reference proteome</keyword>
<dbReference type="InterPro" id="IPR000644">
    <property type="entry name" value="CBS_dom"/>
</dbReference>
<accession>A0ABS1V2V7</accession>
<feature type="domain" description="CBS" evidence="4">
    <location>
        <begin position="94"/>
        <end position="150"/>
    </location>
</feature>
<dbReference type="PANTHER" id="PTHR43080:SF26">
    <property type="entry name" value="REGULATORY PROTEIN"/>
    <property type="match status" value="1"/>
</dbReference>
<evidence type="ECO:0000256" key="1">
    <source>
        <dbReference type="ARBA" id="ARBA00023122"/>
    </source>
</evidence>
<dbReference type="Proteomes" id="UP000606490">
    <property type="component" value="Unassembled WGS sequence"/>
</dbReference>
<dbReference type="PANTHER" id="PTHR43080">
    <property type="entry name" value="CBS DOMAIN-CONTAINING PROTEIN CBSX3, MITOCHONDRIAL"/>
    <property type="match status" value="1"/>
</dbReference>
<evidence type="ECO:0000256" key="2">
    <source>
        <dbReference type="PROSITE-ProRule" id="PRU00703"/>
    </source>
</evidence>
<dbReference type="EMBL" id="JAEUXJ010000002">
    <property type="protein sequence ID" value="MBL6455029.1"/>
    <property type="molecule type" value="Genomic_DNA"/>
</dbReference>
<dbReference type="SMART" id="SM00116">
    <property type="entry name" value="CBS"/>
    <property type="match status" value="2"/>
</dbReference>
<evidence type="ECO:0000313" key="6">
    <source>
        <dbReference type="Proteomes" id="UP000606490"/>
    </source>
</evidence>
<feature type="domain" description="CBS" evidence="4">
    <location>
        <begin position="7"/>
        <end position="65"/>
    </location>
</feature>
<dbReference type="Gene3D" id="3.10.580.10">
    <property type="entry name" value="CBS-domain"/>
    <property type="match status" value="1"/>
</dbReference>
<dbReference type="InterPro" id="IPR017080">
    <property type="entry name" value="UCP036990_CBS_BON"/>
</dbReference>
<evidence type="ECO:0000259" key="4">
    <source>
        <dbReference type="PROSITE" id="PS51371"/>
    </source>
</evidence>
<comment type="caution">
    <text evidence="5">The sequence shown here is derived from an EMBL/GenBank/DDBJ whole genome shotgun (WGS) entry which is preliminary data.</text>
</comment>
<dbReference type="RefSeq" id="WP_202824759.1">
    <property type="nucleotide sequence ID" value="NZ_JAEUXJ010000002.1"/>
</dbReference>
<name>A0ABS1V2V7_9PROT</name>
<dbReference type="InterPro" id="IPR046342">
    <property type="entry name" value="CBS_dom_sf"/>
</dbReference>
<gene>
    <name evidence="5" type="ORF">JMJ55_06815</name>
</gene>
<dbReference type="PROSITE" id="PS51371">
    <property type="entry name" value="CBS"/>
    <property type="match status" value="2"/>
</dbReference>
<dbReference type="Pfam" id="PF00571">
    <property type="entry name" value="CBS"/>
    <property type="match status" value="2"/>
</dbReference>
<keyword evidence="1 2" id="KW-0129">CBS domain</keyword>
<organism evidence="5 6">
    <name type="scientific">Belnapia mucosa</name>
    <dbReference type="NCBI Taxonomy" id="2804532"/>
    <lineage>
        <taxon>Bacteria</taxon>
        <taxon>Pseudomonadati</taxon>
        <taxon>Pseudomonadota</taxon>
        <taxon>Alphaproteobacteria</taxon>
        <taxon>Acetobacterales</taxon>
        <taxon>Roseomonadaceae</taxon>
        <taxon>Belnapia</taxon>
    </lineage>
</organism>
<dbReference type="PIRSF" id="PIRSF036990">
    <property type="entry name" value="UCP036990_CBS_BON"/>
    <property type="match status" value="1"/>
</dbReference>
<feature type="domain" description="BON" evidence="3">
    <location>
        <begin position="156"/>
        <end position="224"/>
    </location>
</feature>